<dbReference type="Pfam" id="PF08123">
    <property type="entry name" value="DOT1"/>
    <property type="match status" value="1"/>
</dbReference>
<comment type="catalytic activity">
    <reaction evidence="5">
        <text>L-lysyl(79)-[histone H3] + 3 S-adenosyl-L-methionine = N(6),N(6),N(6)-trimethyl-L-lysyl(79)-[histone H3] + 3 S-adenosyl-L-homocysteine + 3 H(+)</text>
        <dbReference type="Rhea" id="RHEA:60328"/>
        <dbReference type="Rhea" id="RHEA-COMP:15549"/>
        <dbReference type="Rhea" id="RHEA-COMP:15552"/>
        <dbReference type="ChEBI" id="CHEBI:15378"/>
        <dbReference type="ChEBI" id="CHEBI:29969"/>
        <dbReference type="ChEBI" id="CHEBI:57856"/>
        <dbReference type="ChEBI" id="CHEBI:59789"/>
        <dbReference type="ChEBI" id="CHEBI:61961"/>
        <dbReference type="EC" id="2.1.1.360"/>
    </reaction>
</comment>
<evidence type="ECO:0000256" key="4">
    <source>
        <dbReference type="ARBA" id="ARBA00029821"/>
    </source>
</evidence>
<dbReference type="GO" id="GO:0032259">
    <property type="term" value="P:methylation"/>
    <property type="evidence" value="ECO:0007669"/>
    <property type="project" value="UniProtKB-KW"/>
</dbReference>
<dbReference type="EC" id="2.1.1.360" evidence="1"/>
<dbReference type="InterPro" id="IPR030445">
    <property type="entry name" value="H3-K79_meTrfase"/>
</dbReference>
<keyword evidence="10" id="KW-1185">Reference proteome</keyword>
<evidence type="ECO:0000256" key="1">
    <source>
        <dbReference type="ARBA" id="ARBA00012190"/>
    </source>
</evidence>
<accession>A0A0W0R0Y2</accession>
<keyword evidence="6" id="KW-1133">Transmembrane helix</keyword>
<dbReference type="AlphaFoldDB" id="A0A0W0R0Y2"/>
<dbReference type="SUPFAM" id="SSF53335">
    <property type="entry name" value="S-adenosyl-L-methionine-dependent methyltransferases"/>
    <property type="match status" value="1"/>
</dbReference>
<evidence type="ECO:0000313" key="10">
    <source>
        <dbReference type="Proteomes" id="UP000054859"/>
    </source>
</evidence>
<dbReference type="Gene3D" id="3.40.50.150">
    <property type="entry name" value="Vaccinia Virus protein VP39"/>
    <property type="match status" value="1"/>
</dbReference>
<keyword evidence="6" id="KW-0472">Membrane</keyword>
<feature type="domain" description="DOT1" evidence="7">
    <location>
        <begin position="1"/>
        <end position="231"/>
    </location>
</feature>
<gene>
    <name evidence="8" type="ORF">Lade_2045</name>
    <name evidence="9" type="ORF">NCTC12735_00069</name>
</gene>
<evidence type="ECO:0000313" key="9">
    <source>
        <dbReference type="EMBL" id="VEH81303.1"/>
    </source>
</evidence>
<feature type="transmembrane region" description="Helical" evidence="6">
    <location>
        <begin position="6"/>
        <end position="22"/>
    </location>
</feature>
<evidence type="ECO:0000259" key="7">
    <source>
        <dbReference type="PROSITE" id="PS51569"/>
    </source>
</evidence>
<keyword evidence="8" id="KW-0489">Methyltransferase</keyword>
<protein>
    <recommendedName>
        <fullName evidence="2">Histone-lysine N-methyltransferase, H3 lysine-79 specific</fullName>
        <ecNumber evidence="1">2.1.1.360</ecNumber>
    </recommendedName>
    <alternativeName>
        <fullName evidence="4">Histone H3-K79 methyltransferase</fullName>
    </alternativeName>
</protein>
<evidence type="ECO:0000313" key="11">
    <source>
        <dbReference type="Proteomes" id="UP000281170"/>
    </source>
</evidence>
<name>A0A0W0R0Y2_9GAMM</name>
<dbReference type="RefSeq" id="WP_084758901.1">
    <property type="nucleotide sequence ID" value="NZ_CAAAHS010000001.1"/>
</dbReference>
<dbReference type="PANTHER" id="PTHR21451">
    <property type="entry name" value="HISTONE H3 METHYLTRANSFERASE"/>
    <property type="match status" value="1"/>
</dbReference>
<dbReference type="Proteomes" id="UP000054859">
    <property type="component" value="Unassembled WGS sequence"/>
</dbReference>
<geneLocation type="plasmid" evidence="9 11">
    <name>5</name>
</geneLocation>
<evidence type="ECO:0000313" key="8">
    <source>
        <dbReference type="EMBL" id="KTC64751.1"/>
    </source>
</evidence>
<reference evidence="9 11" key="2">
    <citation type="submission" date="2018-12" db="EMBL/GenBank/DDBJ databases">
        <authorList>
            <consortium name="Pathogen Informatics"/>
        </authorList>
    </citation>
    <scope>NUCLEOTIDE SEQUENCE [LARGE SCALE GENOMIC DNA]</scope>
    <source>
        <strain evidence="9 11">NCTC12735</strain>
        <plasmid evidence="11">5</plasmid>
    </source>
</reference>
<evidence type="ECO:0000256" key="5">
    <source>
        <dbReference type="ARBA" id="ARBA00047770"/>
    </source>
</evidence>
<dbReference type="EMBL" id="LR134414">
    <property type="protein sequence ID" value="VEH81303.1"/>
    <property type="molecule type" value="Genomic_DNA"/>
</dbReference>
<evidence type="ECO:0000256" key="6">
    <source>
        <dbReference type="SAM" id="Phobius"/>
    </source>
</evidence>
<proteinExistence type="predicted"/>
<dbReference type="GO" id="GO:0051726">
    <property type="term" value="P:regulation of cell cycle"/>
    <property type="evidence" value="ECO:0007669"/>
    <property type="project" value="InterPro"/>
</dbReference>
<keyword evidence="3" id="KW-0156">Chromatin regulator</keyword>
<dbReference type="EMBL" id="LNKA01000019">
    <property type="protein sequence ID" value="KTC64751.1"/>
    <property type="molecule type" value="Genomic_DNA"/>
</dbReference>
<dbReference type="Proteomes" id="UP000281170">
    <property type="component" value="Plasmid 5"/>
</dbReference>
<keyword evidence="9" id="KW-0614">Plasmid</keyword>
<dbReference type="KEGG" id="ladl:NCTC12735_00069"/>
<sequence length="231" mass="26377">MEFLFLSGLVIIATFAFLYPWITKRKVRKWYKHNHIKKYEQVFNHLYANINGFILSKKARDEKDALEYLYGEIDFVSFIALLSNVTVDESTVFYDLGSGIGKAVIACSMVYPVKKSCGIEIFALLHNAAVLQREKLGQIEGFSEKAARIQFSNTDFLQANLQEATLIFINATAFINPLWDKLVHRLEHASTAKIIITTSKSIKSDHFTLLKKTRVAVSWGVIPAFIYVRKM</sequence>
<dbReference type="PROSITE" id="PS51569">
    <property type="entry name" value="DOT1"/>
    <property type="match status" value="1"/>
</dbReference>
<organism evidence="8 10">
    <name type="scientific">Legionella adelaidensis</name>
    <dbReference type="NCBI Taxonomy" id="45056"/>
    <lineage>
        <taxon>Bacteria</taxon>
        <taxon>Pseudomonadati</taxon>
        <taxon>Pseudomonadota</taxon>
        <taxon>Gammaproteobacteria</taxon>
        <taxon>Legionellales</taxon>
        <taxon>Legionellaceae</taxon>
        <taxon>Legionella</taxon>
    </lineage>
</organism>
<dbReference type="OrthoDB" id="5642812at2"/>
<dbReference type="InterPro" id="IPR025789">
    <property type="entry name" value="DOT1_dom"/>
</dbReference>
<evidence type="ECO:0000256" key="2">
    <source>
        <dbReference type="ARBA" id="ARBA00020987"/>
    </source>
</evidence>
<reference evidence="8 10" key="1">
    <citation type="submission" date="2015-11" db="EMBL/GenBank/DDBJ databases">
        <title>Identification of large and diverse effector repertoires of 38 Legionella species.</title>
        <authorList>
            <person name="Burstein D."/>
            <person name="Amaro F."/>
            <person name="Zusman T."/>
            <person name="Lifshitz Z."/>
            <person name="Cohen O."/>
            <person name="Gilbert J.A."/>
            <person name="Pupko T."/>
            <person name="Shuman H.A."/>
            <person name="Segal G."/>
        </authorList>
    </citation>
    <scope>NUCLEOTIDE SEQUENCE [LARGE SCALE GENOMIC DNA]</scope>
    <source>
        <strain evidence="8 10">1762-AUS-E</strain>
    </source>
</reference>
<dbReference type="PATRIC" id="fig|45056.6.peg.2113"/>
<dbReference type="PANTHER" id="PTHR21451:SF19">
    <property type="entry name" value="ACTIVATED IN BLOCKED UNFOLDED PROTEIN RESPONSE"/>
    <property type="match status" value="1"/>
</dbReference>
<evidence type="ECO:0000256" key="3">
    <source>
        <dbReference type="ARBA" id="ARBA00022853"/>
    </source>
</evidence>
<dbReference type="GO" id="GO:0140956">
    <property type="term" value="F:histone H3K79 trimethyltransferase activity"/>
    <property type="evidence" value="ECO:0007669"/>
    <property type="project" value="UniProtKB-EC"/>
</dbReference>
<dbReference type="InterPro" id="IPR029063">
    <property type="entry name" value="SAM-dependent_MTases_sf"/>
</dbReference>
<keyword evidence="6" id="KW-0812">Transmembrane</keyword>
<keyword evidence="8" id="KW-0808">Transferase</keyword>
<dbReference type="STRING" id="45056.Lade_2045"/>